<protein>
    <recommendedName>
        <fullName evidence="1">Nitroreductase domain-containing protein</fullName>
    </recommendedName>
</protein>
<dbReference type="RefSeq" id="WP_155306302.1">
    <property type="nucleotide sequence ID" value="NZ_AP021875.1"/>
</dbReference>
<dbReference type="Gene3D" id="3.40.109.10">
    <property type="entry name" value="NADH Oxidase"/>
    <property type="match status" value="2"/>
</dbReference>
<keyword evidence="3" id="KW-1185">Reference proteome</keyword>
<dbReference type="PANTHER" id="PTHR43745:SF2">
    <property type="entry name" value="NITROREDUCTASE MJ1384-RELATED"/>
    <property type="match status" value="1"/>
</dbReference>
<dbReference type="KEGG" id="dwd:DSCW_49920"/>
<accession>A0A5K7ZA24</accession>
<dbReference type="EMBL" id="AP021875">
    <property type="protein sequence ID" value="BBO77575.1"/>
    <property type="molecule type" value="Genomic_DNA"/>
</dbReference>
<gene>
    <name evidence="2" type="ORF">DSCW_49920</name>
</gene>
<evidence type="ECO:0000259" key="1">
    <source>
        <dbReference type="Pfam" id="PF00881"/>
    </source>
</evidence>
<dbReference type="PANTHER" id="PTHR43745">
    <property type="entry name" value="NITROREDUCTASE MJ1384-RELATED"/>
    <property type="match status" value="1"/>
</dbReference>
<dbReference type="CDD" id="cd02142">
    <property type="entry name" value="McbC_SagB-like_oxidoreductase"/>
    <property type="match status" value="2"/>
</dbReference>
<dbReference type="InterPro" id="IPR000415">
    <property type="entry name" value="Nitroreductase-like"/>
</dbReference>
<name>A0A5K7ZA24_9BACT</name>
<dbReference type="GO" id="GO:0016491">
    <property type="term" value="F:oxidoreductase activity"/>
    <property type="evidence" value="ECO:0007669"/>
    <property type="project" value="InterPro"/>
</dbReference>
<dbReference type="SUPFAM" id="SSF55469">
    <property type="entry name" value="FMN-dependent nitroreductase-like"/>
    <property type="match status" value="1"/>
</dbReference>
<dbReference type="AlphaFoldDB" id="A0A5K7ZA24"/>
<dbReference type="NCBIfam" id="TIGR03605">
    <property type="entry name" value="antibiot_sagB"/>
    <property type="match status" value="1"/>
</dbReference>
<evidence type="ECO:0000313" key="2">
    <source>
        <dbReference type="EMBL" id="BBO77575.1"/>
    </source>
</evidence>
<dbReference type="Proteomes" id="UP000427769">
    <property type="component" value="Chromosome"/>
</dbReference>
<feature type="domain" description="Nitroreductase" evidence="1">
    <location>
        <begin position="85"/>
        <end position="234"/>
    </location>
</feature>
<dbReference type="InterPro" id="IPR020051">
    <property type="entry name" value="SagB-type_dehydrogenase"/>
</dbReference>
<dbReference type="InterPro" id="IPR029479">
    <property type="entry name" value="Nitroreductase"/>
</dbReference>
<organism evidence="2 3">
    <name type="scientific">Desulfosarcina widdelii</name>
    <dbReference type="NCBI Taxonomy" id="947919"/>
    <lineage>
        <taxon>Bacteria</taxon>
        <taxon>Pseudomonadati</taxon>
        <taxon>Thermodesulfobacteriota</taxon>
        <taxon>Desulfobacteria</taxon>
        <taxon>Desulfobacterales</taxon>
        <taxon>Desulfosarcinaceae</taxon>
        <taxon>Desulfosarcina</taxon>
    </lineage>
</organism>
<dbReference type="InterPro" id="IPR052544">
    <property type="entry name" value="Bacteriocin_Proc_Enz"/>
</dbReference>
<reference evidence="2 3" key="1">
    <citation type="submission" date="2019-11" db="EMBL/GenBank/DDBJ databases">
        <title>Comparative genomics of hydrocarbon-degrading Desulfosarcina strains.</title>
        <authorList>
            <person name="Watanabe M."/>
            <person name="Kojima H."/>
            <person name="Fukui M."/>
        </authorList>
    </citation>
    <scope>NUCLEOTIDE SEQUENCE [LARGE SCALE GENOMIC DNA]</scope>
    <source>
        <strain evidence="2 3">PP31</strain>
    </source>
</reference>
<dbReference type="Pfam" id="PF00881">
    <property type="entry name" value="Nitroreductase"/>
    <property type="match status" value="2"/>
</dbReference>
<evidence type="ECO:0000313" key="3">
    <source>
        <dbReference type="Proteomes" id="UP000427769"/>
    </source>
</evidence>
<dbReference type="OrthoDB" id="9801593at2"/>
<sequence>MNDSASTALGYHRATSYQRYQISPHALDWANQPSLVKNYPGLPRVPLPRDLDLPRIDYFTRACRPGSESHTSDVAPDLKQIAAALQLSHGVTARAVHSGQPFYYRSVASAGALYPFELYLTAHGIDGLDAGLYYYDPLAFSLTVLRRQPLPAIPRVDRAVAATFYVTGIFFRSAWKYRGRAYRYVVLDAGHLLENLRLALGALNQRFSIHLDFDDEQTANLLGLDSELEVCLACIHLHIDTDKGTDTANSIELEPLSADIRQASQVSGREVAYPEILNIHRAGSGSGGGGSAEASSLMVATHGNPLARIDLDSSTLPIAADYTQVLGRRRSRRNFIPASVSRENFMTFVETMAQSMGSRSGMPAACRSALTAGILAGENMPLPPGFYLLDPEKRQLEQRIAGSLIEAMAAACLDQMWLKHAGLHLLFLTDLTYLDEIWGARGYRYAMIEAGSLGQQAYLAATALGWGACGIGAIYDREAADLLGLTESGALVYLVGLGPVKTSAGKTR</sequence>
<proteinExistence type="predicted"/>
<feature type="domain" description="Nitroreductase" evidence="1">
    <location>
        <begin position="328"/>
        <end position="498"/>
    </location>
</feature>